<dbReference type="CDD" id="cd03258">
    <property type="entry name" value="ABC_MetN_methionine_transporter"/>
    <property type="match status" value="1"/>
</dbReference>
<dbReference type="EMBL" id="CP157484">
    <property type="protein sequence ID" value="XBO37363.1"/>
    <property type="molecule type" value="Genomic_DNA"/>
</dbReference>
<dbReference type="GO" id="GO:0016887">
    <property type="term" value="F:ATP hydrolysis activity"/>
    <property type="evidence" value="ECO:0007669"/>
    <property type="project" value="InterPro"/>
</dbReference>
<dbReference type="SMART" id="SM00930">
    <property type="entry name" value="NIL"/>
    <property type="match status" value="1"/>
</dbReference>
<keyword evidence="7 12" id="KW-0067">ATP-binding</keyword>
<evidence type="ECO:0000256" key="3">
    <source>
        <dbReference type="ARBA" id="ARBA00020019"/>
    </source>
</evidence>
<dbReference type="Gene3D" id="3.30.70.260">
    <property type="match status" value="1"/>
</dbReference>
<evidence type="ECO:0000256" key="5">
    <source>
        <dbReference type="ARBA" id="ARBA00022475"/>
    </source>
</evidence>
<dbReference type="InterPro" id="IPR003593">
    <property type="entry name" value="AAA+_ATPase"/>
</dbReference>
<keyword evidence="10" id="KW-0472">Membrane</keyword>
<evidence type="ECO:0000259" key="11">
    <source>
        <dbReference type="PROSITE" id="PS50893"/>
    </source>
</evidence>
<dbReference type="InterPro" id="IPR017871">
    <property type="entry name" value="ABC_transporter-like_CS"/>
</dbReference>
<keyword evidence="8" id="KW-1278">Translocase</keyword>
<dbReference type="PROSITE" id="PS00211">
    <property type="entry name" value="ABC_TRANSPORTER_1"/>
    <property type="match status" value="1"/>
</dbReference>
<proteinExistence type="inferred from homology"/>
<reference evidence="12" key="1">
    <citation type="submission" date="2024-05" db="EMBL/GenBank/DDBJ databases">
        <authorList>
            <person name="Kim S."/>
            <person name="Heo J."/>
            <person name="Choi H."/>
            <person name="Choi Y."/>
            <person name="Kwon S.-W."/>
            <person name="Kim Y."/>
        </authorList>
    </citation>
    <scope>NUCLEOTIDE SEQUENCE</scope>
    <source>
        <strain evidence="12">KACC 23698</strain>
    </source>
</reference>
<evidence type="ECO:0000256" key="8">
    <source>
        <dbReference type="ARBA" id="ARBA00022967"/>
    </source>
</evidence>
<dbReference type="SMART" id="SM00382">
    <property type="entry name" value="AAA"/>
    <property type="match status" value="1"/>
</dbReference>
<dbReference type="InterPro" id="IPR041701">
    <property type="entry name" value="MetN_ABC"/>
</dbReference>
<evidence type="ECO:0000256" key="9">
    <source>
        <dbReference type="ARBA" id="ARBA00022970"/>
    </source>
</evidence>
<dbReference type="InterPro" id="IPR050086">
    <property type="entry name" value="MetN_ABC_transporter-like"/>
</dbReference>
<dbReference type="Gene3D" id="3.40.50.300">
    <property type="entry name" value="P-loop containing nucleotide triphosphate hydrolases"/>
    <property type="match status" value="1"/>
</dbReference>
<keyword evidence="6" id="KW-0547">Nucleotide-binding</keyword>
<dbReference type="SUPFAM" id="SSF55021">
    <property type="entry name" value="ACT-like"/>
    <property type="match status" value="1"/>
</dbReference>
<organism evidence="12">
    <name type="scientific">Alsobacter sp. KACC 23698</name>
    <dbReference type="NCBI Taxonomy" id="3149229"/>
    <lineage>
        <taxon>Bacteria</taxon>
        <taxon>Pseudomonadati</taxon>
        <taxon>Pseudomonadota</taxon>
        <taxon>Alphaproteobacteria</taxon>
        <taxon>Hyphomicrobiales</taxon>
        <taxon>Alsobacteraceae</taxon>
        <taxon>Alsobacter</taxon>
    </lineage>
</organism>
<keyword evidence="9" id="KW-0029">Amino-acid transport</keyword>
<dbReference type="GO" id="GO:0005886">
    <property type="term" value="C:plasma membrane"/>
    <property type="evidence" value="ECO:0007669"/>
    <property type="project" value="UniProtKB-ARBA"/>
</dbReference>
<dbReference type="PANTHER" id="PTHR43166:SF30">
    <property type="entry name" value="METHIONINE IMPORT ATP-BINDING PROTEIN METN"/>
    <property type="match status" value="1"/>
</dbReference>
<dbReference type="PROSITE" id="PS50893">
    <property type="entry name" value="ABC_TRANSPORTER_2"/>
    <property type="match status" value="1"/>
</dbReference>
<dbReference type="SUPFAM" id="SSF52540">
    <property type="entry name" value="P-loop containing nucleoside triphosphate hydrolases"/>
    <property type="match status" value="1"/>
</dbReference>
<comment type="similarity">
    <text evidence="2">Belongs to the ABC transporter superfamily.</text>
</comment>
<dbReference type="InterPro" id="IPR018449">
    <property type="entry name" value="NIL_domain"/>
</dbReference>
<name>A0AAU7JAH0_9HYPH</name>
<evidence type="ECO:0000256" key="4">
    <source>
        <dbReference type="ARBA" id="ARBA00022448"/>
    </source>
</evidence>
<comment type="function">
    <text evidence="1">Part of the ABC transporter FtsEX involved in cellular division. Important for assembly or stability of the septal ring.</text>
</comment>
<protein>
    <recommendedName>
        <fullName evidence="3">Cell division ATP-binding protein FtsE</fullName>
    </recommendedName>
</protein>
<dbReference type="RefSeq" id="WP_406854183.1">
    <property type="nucleotide sequence ID" value="NZ_CP157484.1"/>
</dbReference>
<dbReference type="Pfam" id="PF00005">
    <property type="entry name" value="ABC_tran"/>
    <property type="match status" value="1"/>
</dbReference>
<dbReference type="Pfam" id="PF09383">
    <property type="entry name" value="NIL"/>
    <property type="match status" value="1"/>
</dbReference>
<keyword evidence="5" id="KW-1003">Cell membrane</keyword>
<dbReference type="InterPro" id="IPR027417">
    <property type="entry name" value="P-loop_NTPase"/>
</dbReference>
<evidence type="ECO:0000313" key="12">
    <source>
        <dbReference type="EMBL" id="XBO37363.1"/>
    </source>
</evidence>
<dbReference type="PANTHER" id="PTHR43166">
    <property type="entry name" value="AMINO ACID IMPORT ATP-BINDING PROTEIN"/>
    <property type="match status" value="1"/>
</dbReference>
<accession>A0AAU7JAH0</accession>
<evidence type="ECO:0000256" key="2">
    <source>
        <dbReference type="ARBA" id="ARBA00005417"/>
    </source>
</evidence>
<evidence type="ECO:0000256" key="6">
    <source>
        <dbReference type="ARBA" id="ARBA00022741"/>
    </source>
</evidence>
<evidence type="ECO:0000256" key="7">
    <source>
        <dbReference type="ARBA" id="ARBA00022840"/>
    </source>
</evidence>
<feature type="domain" description="ABC transporter" evidence="11">
    <location>
        <begin position="24"/>
        <end position="265"/>
    </location>
</feature>
<evidence type="ECO:0000256" key="10">
    <source>
        <dbReference type="ARBA" id="ARBA00023136"/>
    </source>
</evidence>
<sequence>MNAPLRVAPSGPPLHELQPAAAAIRFEKASKVFGPRRGQPELTALDGIDLSVPKGSIMGVIGRSGAGKSTLIRLVNGLERTTGGAVWVDGVNVAGLDEASLRTVRRSVGMVFQHFNLLSSRTVFDNVALPLEIAGGDKAQARSAVERLLALVGLSDKRDRYPAELSGGQKQRVGIARALATDPSVLLCDEATSALDPETTSSILHLLGSLRDRLGLTILLITHEMQVIKEICDRVAVLEAGRIVEEGAVFDVLTKPRHPTTASFLASVTGVEPPPDIAQTLRPEAYPGGSAVVRITFTGENATSPVISRLTRVLGIDFNILAGRIERIAGRPYGRLLVSLPSDEPGLSASLSALARLELGSEVIGHVP</sequence>
<dbReference type="FunFam" id="3.40.50.300:FF:000056">
    <property type="entry name" value="Cell division ATP-binding protein FtsE"/>
    <property type="match status" value="1"/>
</dbReference>
<dbReference type="GO" id="GO:0005524">
    <property type="term" value="F:ATP binding"/>
    <property type="evidence" value="ECO:0007669"/>
    <property type="project" value="UniProtKB-KW"/>
</dbReference>
<gene>
    <name evidence="12" type="ORF">ABEG18_16705</name>
</gene>
<dbReference type="GO" id="GO:0006865">
    <property type="term" value="P:amino acid transport"/>
    <property type="evidence" value="ECO:0007669"/>
    <property type="project" value="UniProtKB-KW"/>
</dbReference>
<dbReference type="AlphaFoldDB" id="A0AAU7JAH0"/>
<keyword evidence="4" id="KW-0813">Transport</keyword>
<dbReference type="InterPro" id="IPR003439">
    <property type="entry name" value="ABC_transporter-like_ATP-bd"/>
</dbReference>
<evidence type="ECO:0000256" key="1">
    <source>
        <dbReference type="ARBA" id="ARBA00002579"/>
    </source>
</evidence>
<dbReference type="InterPro" id="IPR045865">
    <property type="entry name" value="ACT-like_dom_sf"/>
</dbReference>